<dbReference type="PANTHER" id="PTHR10890:SF3">
    <property type="entry name" value="CYSTEINE--TRNA LIGASE, CYTOPLASMIC"/>
    <property type="match status" value="1"/>
</dbReference>
<evidence type="ECO:0000256" key="1">
    <source>
        <dbReference type="ARBA" id="ARBA00001947"/>
    </source>
</evidence>
<dbReference type="Pfam" id="PF01406">
    <property type="entry name" value="tRNA-synt_1e"/>
    <property type="match status" value="1"/>
</dbReference>
<dbReference type="InterPro" id="IPR032678">
    <property type="entry name" value="tRNA-synt_1_cat_dom"/>
</dbReference>
<feature type="domain" description="tRNA synthetases class I catalytic" evidence="11">
    <location>
        <begin position="23"/>
        <end position="419"/>
    </location>
</feature>
<keyword evidence="9" id="KW-0030">Aminoacyl-tRNA synthetase</keyword>
<evidence type="ECO:0000313" key="13">
    <source>
        <dbReference type="Proteomes" id="UP000001514"/>
    </source>
</evidence>
<dbReference type="GO" id="GO:0006423">
    <property type="term" value="P:cysteinyl-tRNA aminoacylation"/>
    <property type="evidence" value="ECO:0000318"/>
    <property type="project" value="GO_Central"/>
</dbReference>
<evidence type="ECO:0000313" key="12">
    <source>
        <dbReference type="EMBL" id="EFJ26208.1"/>
    </source>
</evidence>
<dbReference type="InterPro" id="IPR024909">
    <property type="entry name" value="Cys-tRNA/MSH_ligase"/>
</dbReference>
<sequence>MDPNEVRIFPLLSSISPALLLPVTWYICGPTVYDSSHIGHARNYVTFDILRRILEDFFGYDVFYVMNVTDVDDKIIKRARRDHLLKMYLERVKDPSENLKRYSDSDVLFFRLASVCVGQKVKQEELKLDKVRQAEEAFKLKRDKDGLMGIDGISHLLGDNADDFLASKLDDDLGHTVTDHGIYRAHASRYEKEFFEDMKSLGVKPPDVITRVTDYISKIVKYVETIIANGYAYEVDGSVYFDTEAFNTKHTYGKLNPAAVGCVGLASESETNFKTRNKKNNNDFALWKESKVGEPFWDSPWGPGRPGWHIECSAMASDVIGEIIDIHSGGADLKFPHHDNELAQAEAYHSCSQWVNYFFHSGHLSVNGLKMSKSLKNFTTIRQALEELHYSSSQLRLLFLLHQWDKPMDFSASAMSEAAQKEKQFDNLFREVRDIVKEVNSCWHLSVIALQFICADR</sequence>
<accession>D8RP69</accession>
<dbReference type="InterPro" id="IPR015803">
    <property type="entry name" value="Cys-tRNA-ligase"/>
</dbReference>
<keyword evidence="8" id="KW-0648">Protein biosynthesis</keyword>
<dbReference type="Gramene" id="EFJ26208">
    <property type="protein sequence ID" value="EFJ26208"/>
    <property type="gene ID" value="SELMODRAFT_97996"/>
</dbReference>
<proteinExistence type="predicted"/>
<evidence type="ECO:0000256" key="6">
    <source>
        <dbReference type="ARBA" id="ARBA00022833"/>
    </source>
</evidence>
<dbReference type="EC" id="6.1.1.16" evidence="2"/>
<dbReference type="PANTHER" id="PTHR10890">
    <property type="entry name" value="CYSTEINYL-TRNA SYNTHETASE"/>
    <property type="match status" value="1"/>
</dbReference>
<dbReference type="GO" id="GO:0005737">
    <property type="term" value="C:cytoplasm"/>
    <property type="evidence" value="ECO:0000318"/>
    <property type="project" value="GO_Central"/>
</dbReference>
<dbReference type="STRING" id="88036.D8RP69"/>
<evidence type="ECO:0000256" key="2">
    <source>
        <dbReference type="ARBA" id="ARBA00012832"/>
    </source>
</evidence>
<dbReference type="HOGENOM" id="CLU_013528_3_3_1"/>
<dbReference type="AlphaFoldDB" id="D8RP69"/>
<name>D8RP69_SELML</name>
<keyword evidence="5" id="KW-0547">Nucleotide-binding</keyword>
<dbReference type="EMBL" id="GL377585">
    <property type="protein sequence ID" value="EFJ26208.1"/>
    <property type="molecule type" value="Genomic_DNA"/>
</dbReference>
<keyword evidence="7" id="KW-0067">ATP-binding</keyword>
<evidence type="ECO:0000256" key="7">
    <source>
        <dbReference type="ARBA" id="ARBA00022840"/>
    </source>
</evidence>
<evidence type="ECO:0000256" key="10">
    <source>
        <dbReference type="ARBA" id="ARBA00031499"/>
    </source>
</evidence>
<dbReference type="GO" id="GO:0046872">
    <property type="term" value="F:metal ion binding"/>
    <property type="evidence" value="ECO:0007669"/>
    <property type="project" value="UniProtKB-KW"/>
</dbReference>
<organism evidence="13">
    <name type="scientific">Selaginella moellendorffii</name>
    <name type="common">Spikemoss</name>
    <dbReference type="NCBI Taxonomy" id="88036"/>
    <lineage>
        <taxon>Eukaryota</taxon>
        <taxon>Viridiplantae</taxon>
        <taxon>Streptophyta</taxon>
        <taxon>Embryophyta</taxon>
        <taxon>Tracheophyta</taxon>
        <taxon>Lycopodiopsida</taxon>
        <taxon>Selaginellales</taxon>
        <taxon>Selaginellaceae</taxon>
        <taxon>Selaginella</taxon>
    </lineage>
</organism>
<dbReference type="InterPro" id="IPR014729">
    <property type="entry name" value="Rossmann-like_a/b/a_fold"/>
</dbReference>
<dbReference type="Gene3D" id="3.40.50.620">
    <property type="entry name" value="HUPs"/>
    <property type="match status" value="1"/>
</dbReference>
<evidence type="ECO:0000256" key="3">
    <source>
        <dbReference type="ARBA" id="ARBA00022598"/>
    </source>
</evidence>
<keyword evidence="13" id="KW-1185">Reference proteome</keyword>
<dbReference type="InParanoid" id="D8RP69"/>
<dbReference type="NCBIfam" id="TIGR00435">
    <property type="entry name" value="cysS"/>
    <property type="match status" value="1"/>
</dbReference>
<evidence type="ECO:0000256" key="8">
    <source>
        <dbReference type="ARBA" id="ARBA00022917"/>
    </source>
</evidence>
<evidence type="ECO:0000256" key="5">
    <source>
        <dbReference type="ARBA" id="ARBA00022741"/>
    </source>
</evidence>
<dbReference type="eggNOG" id="KOG2007">
    <property type="taxonomic scope" value="Eukaryota"/>
</dbReference>
<dbReference type="Proteomes" id="UP000001514">
    <property type="component" value="Unassembled WGS sequence"/>
</dbReference>
<dbReference type="GO" id="GO:0004817">
    <property type="term" value="F:cysteine-tRNA ligase activity"/>
    <property type="evidence" value="ECO:0000318"/>
    <property type="project" value="GO_Central"/>
</dbReference>
<dbReference type="PRINTS" id="PR00983">
    <property type="entry name" value="TRNASYNTHCYS"/>
</dbReference>
<comment type="cofactor">
    <cofactor evidence="1">
        <name>Zn(2+)</name>
        <dbReference type="ChEBI" id="CHEBI:29105"/>
    </cofactor>
</comment>
<gene>
    <name evidence="12" type="ORF">SELMODRAFT_97996</name>
</gene>
<keyword evidence="4" id="KW-0479">Metal-binding</keyword>
<dbReference type="GO" id="GO:0005524">
    <property type="term" value="F:ATP binding"/>
    <property type="evidence" value="ECO:0000318"/>
    <property type="project" value="GO_Central"/>
</dbReference>
<dbReference type="CDD" id="cd00672">
    <property type="entry name" value="CysRS_core"/>
    <property type="match status" value="1"/>
</dbReference>
<dbReference type="SUPFAM" id="SSF52374">
    <property type="entry name" value="Nucleotidylyl transferase"/>
    <property type="match status" value="1"/>
</dbReference>
<dbReference type="KEGG" id="smo:SELMODRAFT_97996"/>
<protein>
    <recommendedName>
        <fullName evidence="2">cysteine--tRNA ligase</fullName>
        <ecNumber evidence="2">6.1.1.16</ecNumber>
    </recommendedName>
    <alternativeName>
        <fullName evidence="10">Cysteinyl-tRNA synthetase</fullName>
    </alternativeName>
</protein>
<reference evidence="12 13" key="1">
    <citation type="journal article" date="2011" name="Science">
        <title>The Selaginella genome identifies genetic changes associated with the evolution of vascular plants.</title>
        <authorList>
            <person name="Banks J.A."/>
            <person name="Nishiyama T."/>
            <person name="Hasebe M."/>
            <person name="Bowman J.L."/>
            <person name="Gribskov M."/>
            <person name="dePamphilis C."/>
            <person name="Albert V.A."/>
            <person name="Aono N."/>
            <person name="Aoyama T."/>
            <person name="Ambrose B.A."/>
            <person name="Ashton N.W."/>
            <person name="Axtell M.J."/>
            <person name="Barker E."/>
            <person name="Barker M.S."/>
            <person name="Bennetzen J.L."/>
            <person name="Bonawitz N.D."/>
            <person name="Chapple C."/>
            <person name="Cheng C."/>
            <person name="Correa L.G."/>
            <person name="Dacre M."/>
            <person name="DeBarry J."/>
            <person name="Dreyer I."/>
            <person name="Elias M."/>
            <person name="Engstrom E.M."/>
            <person name="Estelle M."/>
            <person name="Feng L."/>
            <person name="Finet C."/>
            <person name="Floyd S.K."/>
            <person name="Frommer W.B."/>
            <person name="Fujita T."/>
            <person name="Gramzow L."/>
            <person name="Gutensohn M."/>
            <person name="Harholt J."/>
            <person name="Hattori M."/>
            <person name="Heyl A."/>
            <person name="Hirai T."/>
            <person name="Hiwatashi Y."/>
            <person name="Ishikawa M."/>
            <person name="Iwata M."/>
            <person name="Karol K.G."/>
            <person name="Koehler B."/>
            <person name="Kolukisaoglu U."/>
            <person name="Kubo M."/>
            <person name="Kurata T."/>
            <person name="Lalonde S."/>
            <person name="Li K."/>
            <person name="Li Y."/>
            <person name="Litt A."/>
            <person name="Lyons E."/>
            <person name="Manning G."/>
            <person name="Maruyama T."/>
            <person name="Michael T.P."/>
            <person name="Mikami K."/>
            <person name="Miyazaki S."/>
            <person name="Morinaga S."/>
            <person name="Murata T."/>
            <person name="Mueller-Roeber B."/>
            <person name="Nelson D.R."/>
            <person name="Obara M."/>
            <person name="Oguri Y."/>
            <person name="Olmstead R.G."/>
            <person name="Onodera N."/>
            <person name="Petersen B.L."/>
            <person name="Pils B."/>
            <person name="Prigge M."/>
            <person name="Rensing S.A."/>
            <person name="Riano-Pachon D.M."/>
            <person name="Roberts A.W."/>
            <person name="Sato Y."/>
            <person name="Scheller H.V."/>
            <person name="Schulz B."/>
            <person name="Schulz C."/>
            <person name="Shakirov E.V."/>
            <person name="Shibagaki N."/>
            <person name="Shinohara N."/>
            <person name="Shippen D.E."/>
            <person name="Soerensen I."/>
            <person name="Sotooka R."/>
            <person name="Sugimoto N."/>
            <person name="Sugita M."/>
            <person name="Sumikawa N."/>
            <person name="Tanurdzic M."/>
            <person name="Theissen G."/>
            <person name="Ulvskov P."/>
            <person name="Wakazuki S."/>
            <person name="Weng J.K."/>
            <person name="Willats W.W."/>
            <person name="Wipf D."/>
            <person name="Wolf P.G."/>
            <person name="Yang L."/>
            <person name="Zimmer A.D."/>
            <person name="Zhu Q."/>
            <person name="Mitros T."/>
            <person name="Hellsten U."/>
            <person name="Loque D."/>
            <person name="Otillar R."/>
            <person name="Salamov A."/>
            <person name="Schmutz J."/>
            <person name="Shapiro H."/>
            <person name="Lindquist E."/>
            <person name="Lucas S."/>
            <person name="Rokhsar D."/>
            <person name="Grigoriev I.V."/>
        </authorList>
    </citation>
    <scope>NUCLEOTIDE SEQUENCE [LARGE SCALE GENOMIC DNA]</scope>
</reference>
<keyword evidence="3" id="KW-0436">Ligase</keyword>
<evidence type="ECO:0000256" key="4">
    <source>
        <dbReference type="ARBA" id="ARBA00022723"/>
    </source>
</evidence>
<evidence type="ECO:0000259" key="11">
    <source>
        <dbReference type="Pfam" id="PF01406"/>
    </source>
</evidence>
<keyword evidence="6" id="KW-0862">Zinc</keyword>
<evidence type="ECO:0000256" key="9">
    <source>
        <dbReference type="ARBA" id="ARBA00023146"/>
    </source>
</evidence>